<protein>
    <submittedName>
        <fullName evidence="3">8273_t:CDS:1</fullName>
    </submittedName>
</protein>
<sequence>MIIKLRYLVFIFWFLASVRAFNNYSVYEDVDILSFFEPEDGHANGFTYPDGTGLMQLLHSNSSGSDYDNNLYIRLLHPNGTLTKFTVPTYNNTEYAANAFPLNDGYVFIAQANHDQVMYGMLVDWSGQILQRDVTLNDGPVGIHMSRPLVETNVNPDKDFLVAASDYFDNIPWKIFSTPNSTGQITQLYEGSITAHNLADYAIFPTTEGGYGIAFLNYQPESPNVSKFHYFPQWLLYVRFWQPDTLQFDTPHLIWQSPIPTSAVLLEGCEVAADGTGYFCIIEVPSINEVSWDYVKVAFLSSGSVTDVNVILEGSEKTFKDIQGIRQLPYGGFLFVLVFDDPGQNSFLDSMVAKLAELIPIDPSRITSSRRNQPDPNAPNQILFPVTLKATEDLSQRTVQQIIDDLNDLIRHKAYNSFSREYPTSYLDETYGFSPAANLWQTYKFKLIALFVGLLILLIIYFIARRKYPEGQSFVVIKLALILADLSLDIAFVLLSARNVPQIHPSSIAFLIVPIAFNSALAFSILMTELSKNTKFQEWFGQN</sequence>
<feature type="non-terminal residue" evidence="3">
    <location>
        <position position="543"/>
    </location>
</feature>
<proteinExistence type="predicted"/>
<keyword evidence="1" id="KW-1133">Transmembrane helix</keyword>
<keyword evidence="2" id="KW-0732">Signal</keyword>
<dbReference type="OrthoDB" id="2403103at2759"/>
<comment type="caution">
    <text evidence="3">The sequence shown here is derived from an EMBL/GenBank/DDBJ whole genome shotgun (WGS) entry which is preliminary data.</text>
</comment>
<evidence type="ECO:0000256" key="1">
    <source>
        <dbReference type="SAM" id="Phobius"/>
    </source>
</evidence>
<dbReference type="EMBL" id="CAJVPI010002199">
    <property type="protein sequence ID" value="CAG8638049.1"/>
    <property type="molecule type" value="Genomic_DNA"/>
</dbReference>
<organism evidence="3 4">
    <name type="scientific">Paraglomus brasilianum</name>
    <dbReference type="NCBI Taxonomy" id="144538"/>
    <lineage>
        <taxon>Eukaryota</taxon>
        <taxon>Fungi</taxon>
        <taxon>Fungi incertae sedis</taxon>
        <taxon>Mucoromycota</taxon>
        <taxon>Glomeromycotina</taxon>
        <taxon>Glomeromycetes</taxon>
        <taxon>Paraglomerales</taxon>
        <taxon>Paraglomeraceae</taxon>
        <taxon>Paraglomus</taxon>
    </lineage>
</organism>
<evidence type="ECO:0000256" key="2">
    <source>
        <dbReference type="SAM" id="SignalP"/>
    </source>
</evidence>
<keyword evidence="1" id="KW-0812">Transmembrane</keyword>
<keyword evidence="1" id="KW-0472">Membrane</keyword>
<reference evidence="3" key="1">
    <citation type="submission" date="2021-06" db="EMBL/GenBank/DDBJ databases">
        <authorList>
            <person name="Kallberg Y."/>
            <person name="Tangrot J."/>
            <person name="Rosling A."/>
        </authorList>
    </citation>
    <scope>NUCLEOTIDE SEQUENCE</scope>
    <source>
        <strain evidence="3">BR232B</strain>
    </source>
</reference>
<accession>A0A9N9DIZ6</accession>
<feature type="transmembrane region" description="Helical" evidence="1">
    <location>
        <begin position="507"/>
        <end position="527"/>
    </location>
</feature>
<evidence type="ECO:0000313" key="3">
    <source>
        <dbReference type="EMBL" id="CAG8638049.1"/>
    </source>
</evidence>
<gene>
    <name evidence="3" type="ORF">PBRASI_LOCUS9616</name>
</gene>
<name>A0A9N9DIZ6_9GLOM</name>
<feature type="signal peptide" evidence="2">
    <location>
        <begin position="1"/>
        <end position="20"/>
    </location>
</feature>
<feature type="chain" id="PRO_5040329790" evidence="2">
    <location>
        <begin position="21"/>
        <end position="543"/>
    </location>
</feature>
<dbReference type="AlphaFoldDB" id="A0A9N9DIZ6"/>
<dbReference type="Proteomes" id="UP000789739">
    <property type="component" value="Unassembled WGS sequence"/>
</dbReference>
<feature type="transmembrane region" description="Helical" evidence="1">
    <location>
        <begin position="443"/>
        <end position="463"/>
    </location>
</feature>
<evidence type="ECO:0000313" key="4">
    <source>
        <dbReference type="Proteomes" id="UP000789739"/>
    </source>
</evidence>
<keyword evidence="4" id="KW-1185">Reference proteome</keyword>
<feature type="transmembrane region" description="Helical" evidence="1">
    <location>
        <begin position="475"/>
        <end position="495"/>
    </location>
</feature>